<dbReference type="NCBIfam" id="TIGR02385">
    <property type="entry name" value="RelE_StbE"/>
    <property type="match status" value="1"/>
</dbReference>
<dbReference type="InterPro" id="IPR004386">
    <property type="entry name" value="Toxin_YafQ-like"/>
</dbReference>
<evidence type="ECO:0000313" key="3">
    <source>
        <dbReference type="Proteomes" id="UP000177069"/>
    </source>
</evidence>
<dbReference type="Proteomes" id="UP000177069">
    <property type="component" value="Unassembled WGS sequence"/>
</dbReference>
<dbReference type="Gene3D" id="3.30.2310.20">
    <property type="entry name" value="RelE-like"/>
    <property type="match status" value="1"/>
</dbReference>
<reference evidence="2 3" key="1">
    <citation type="journal article" date="2016" name="Nat. Commun.">
        <title>Thousands of microbial genomes shed light on interconnected biogeochemical processes in an aquifer system.</title>
        <authorList>
            <person name="Anantharaman K."/>
            <person name="Brown C.T."/>
            <person name="Hug L.A."/>
            <person name="Sharon I."/>
            <person name="Castelle C.J."/>
            <person name="Probst A.J."/>
            <person name="Thomas B.C."/>
            <person name="Singh A."/>
            <person name="Wilkins M.J."/>
            <person name="Karaoz U."/>
            <person name="Brodie E.L."/>
            <person name="Williams K.H."/>
            <person name="Hubbard S.S."/>
            <person name="Banfield J.F."/>
        </authorList>
    </citation>
    <scope>NUCLEOTIDE SEQUENCE [LARGE SCALE GENOMIC DNA]</scope>
</reference>
<organism evidence="2 3">
    <name type="scientific">Candidatus Curtissbacteria bacterium RIFCSPHIGHO2_01_FULL_41_13</name>
    <dbReference type="NCBI Taxonomy" id="1797745"/>
    <lineage>
        <taxon>Bacteria</taxon>
        <taxon>Candidatus Curtissiibacteriota</taxon>
    </lineage>
</organism>
<dbReference type="Pfam" id="PF15738">
    <property type="entry name" value="YafQ_toxin"/>
    <property type="match status" value="1"/>
</dbReference>
<dbReference type="InterPro" id="IPR035093">
    <property type="entry name" value="RelE/ParE_toxin_dom_sf"/>
</dbReference>
<dbReference type="EMBL" id="MFBA01000044">
    <property type="protein sequence ID" value="OGD84954.1"/>
    <property type="molecule type" value="Genomic_DNA"/>
</dbReference>
<sequence>MKVKFSKKFAKQYDRANSKIQISFDKRLKLFLQNPFHPLLNNHSLSGKLSGYRSINVTGDWRAIYSVADKSEINVVIFEMIGTHSQLYKS</sequence>
<accession>A0A1F5FZH7</accession>
<evidence type="ECO:0000256" key="1">
    <source>
        <dbReference type="ARBA" id="ARBA00022649"/>
    </source>
</evidence>
<protein>
    <recommendedName>
        <fullName evidence="4">Type II toxin-antitoxin system mRNA interferase toxin, RelE/StbE family</fullName>
    </recommendedName>
</protein>
<dbReference type="SUPFAM" id="SSF143011">
    <property type="entry name" value="RelE-like"/>
    <property type="match status" value="1"/>
</dbReference>
<keyword evidence="1" id="KW-1277">Toxin-antitoxin system</keyword>
<dbReference type="AlphaFoldDB" id="A0A1F5FZH7"/>
<comment type="caution">
    <text evidence="2">The sequence shown here is derived from an EMBL/GenBank/DDBJ whole genome shotgun (WGS) entry which is preliminary data.</text>
</comment>
<name>A0A1F5FZH7_9BACT</name>
<gene>
    <name evidence="2" type="ORF">A2696_00415</name>
</gene>
<proteinExistence type="predicted"/>
<evidence type="ECO:0000313" key="2">
    <source>
        <dbReference type="EMBL" id="OGD84954.1"/>
    </source>
</evidence>
<dbReference type="InterPro" id="IPR007712">
    <property type="entry name" value="RelE/ParE_toxin"/>
</dbReference>
<evidence type="ECO:0008006" key="4">
    <source>
        <dbReference type="Google" id="ProtNLM"/>
    </source>
</evidence>